<keyword evidence="3 6" id="KW-0227">DNA damage</keyword>
<sequence>MSDVHSPQVRRKNMKAIKGKDTSIETNVTKELWKRGYRFRKNVKDLYGSPDIAIKRYKIVIFLDSCFWHGCEIHGNMPKNNQEFWFHKLQRNKERDEEVNSYYFNKGWHVLRIWEHDIKSNLLSTVDSIVDFIEDAKEREQIKKFIR</sequence>
<dbReference type="InterPro" id="IPR011335">
    <property type="entry name" value="Restrct_endonuc-II-like"/>
</dbReference>
<evidence type="ECO:0000313" key="7">
    <source>
        <dbReference type="EMBL" id="KGP91260.1"/>
    </source>
</evidence>
<evidence type="ECO:0000256" key="2">
    <source>
        <dbReference type="ARBA" id="ARBA00022759"/>
    </source>
</evidence>
<protein>
    <recommendedName>
        <fullName evidence="6">Very short patch repair endonuclease</fullName>
        <ecNumber evidence="6">3.1.-.-</ecNumber>
    </recommendedName>
</protein>
<dbReference type="Pfam" id="PF03852">
    <property type="entry name" value="Vsr"/>
    <property type="match status" value="1"/>
</dbReference>
<comment type="caution">
    <text evidence="7">The sequence shown here is derived from an EMBL/GenBank/DDBJ whole genome shotgun (WGS) entry which is preliminary data.</text>
</comment>
<reference evidence="7 8" key="1">
    <citation type="submission" date="2013-08" db="EMBL/GenBank/DDBJ databases">
        <title>Genome of Pontibacillus chungwhensis.</title>
        <authorList>
            <person name="Wang Q."/>
            <person name="Wang G."/>
        </authorList>
    </citation>
    <scope>NUCLEOTIDE SEQUENCE [LARGE SCALE GENOMIC DNA]</scope>
    <source>
        <strain evidence="7 8">BH030062</strain>
    </source>
</reference>
<dbReference type="eggNOG" id="COG3727">
    <property type="taxonomic scope" value="Bacteria"/>
</dbReference>
<comment type="function">
    <text evidence="6">May nick specific sequences that contain T:G mispairs resulting from m5C-deamination.</text>
</comment>
<keyword evidence="2 6" id="KW-0255">Endonuclease</keyword>
<evidence type="ECO:0000256" key="1">
    <source>
        <dbReference type="ARBA" id="ARBA00022722"/>
    </source>
</evidence>
<dbReference type="EC" id="3.1.-.-" evidence="6"/>
<dbReference type="Proteomes" id="UP000030153">
    <property type="component" value="Unassembled WGS sequence"/>
</dbReference>
<dbReference type="GO" id="GO:0006298">
    <property type="term" value="P:mismatch repair"/>
    <property type="evidence" value="ECO:0007669"/>
    <property type="project" value="UniProtKB-UniRule"/>
</dbReference>
<dbReference type="NCBIfam" id="TIGR00632">
    <property type="entry name" value="vsr"/>
    <property type="match status" value="1"/>
</dbReference>
<keyword evidence="1 6" id="KW-0540">Nuclease</keyword>
<dbReference type="OrthoDB" id="9801520at2"/>
<dbReference type="PIRSF" id="PIRSF018267">
    <property type="entry name" value="VSR_endonuc"/>
    <property type="match status" value="1"/>
</dbReference>
<keyword evidence="8" id="KW-1185">Reference proteome</keyword>
<dbReference type="InterPro" id="IPR004603">
    <property type="entry name" value="DNA_mismatch_endonuc_vsr"/>
</dbReference>
<dbReference type="GO" id="GO:0004519">
    <property type="term" value="F:endonuclease activity"/>
    <property type="evidence" value="ECO:0007669"/>
    <property type="project" value="UniProtKB-KW"/>
</dbReference>
<evidence type="ECO:0000256" key="6">
    <source>
        <dbReference type="PIRNR" id="PIRNR018267"/>
    </source>
</evidence>
<gene>
    <name evidence="7" type="ORF">N780_08605</name>
</gene>
<comment type="similarity">
    <text evidence="6">Belongs to the vsr family.</text>
</comment>
<keyword evidence="4 6" id="KW-0378">Hydrolase</keyword>
<evidence type="ECO:0000256" key="4">
    <source>
        <dbReference type="ARBA" id="ARBA00022801"/>
    </source>
</evidence>
<evidence type="ECO:0000313" key="8">
    <source>
        <dbReference type="Proteomes" id="UP000030153"/>
    </source>
</evidence>
<name>A0A0A2VC67_9BACI</name>
<keyword evidence="5 6" id="KW-0234">DNA repair</keyword>
<evidence type="ECO:0000256" key="3">
    <source>
        <dbReference type="ARBA" id="ARBA00022763"/>
    </source>
</evidence>
<dbReference type="RefSeq" id="WP_036783660.1">
    <property type="nucleotide sequence ID" value="NZ_AVBG01000007.1"/>
</dbReference>
<accession>A0A0A2VC67</accession>
<dbReference type="SUPFAM" id="SSF52980">
    <property type="entry name" value="Restriction endonuclease-like"/>
    <property type="match status" value="1"/>
</dbReference>
<dbReference type="EMBL" id="AVBG01000007">
    <property type="protein sequence ID" value="KGP91260.1"/>
    <property type="molecule type" value="Genomic_DNA"/>
</dbReference>
<organism evidence="7 8">
    <name type="scientific">Pontibacillus chungwhensis BH030062</name>
    <dbReference type="NCBI Taxonomy" id="1385513"/>
    <lineage>
        <taxon>Bacteria</taxon>
        <taxon>Bacillati</taxon>
        <taxon>Bacillota</taxon>
        <taxon>Bacilli</taxon>
        <taxon>Bacillales</taxon>
        <taxon>Bacillaceae</taxon>
        <taxon>Pontibacillus</taxon>
    </lineage>
</organism>
<dbReference type="GO" id="GO:0016787">
    <property type="term" value="F:hydrolase activity"/>
    <property type="evidence" value="ECO:0007669"/>
    <property type="project" value="UniProtKB-KW"/>
</dbReference>
<dbReference type="CDD" id="cd00221">
    <property type="entry name" value="Vsr"/>
    <property type="match status" value="1"/>
</dbReference>
<dbReference type="STRING" id="1385513.N780_08605"/>
<proteinExistence type="inferred from homology"/>
<evidence type="ECO:0000256" key="5">
    <source>
        <dbReference type="ARBA" id="ARBA00023204"/>
    </source>
</evidence>
<dbReference type="AlphaFoldDB" id="A0A0A2VC67"/>
<dbReference type="Gene3D" id="3.40.960.10">
    <property type="entry name" value="VSR Endonuclease"/>
    <property type="match status" value="1"/>
</dbReference>